<evidence type="ECO:0000256" key="1">
    <source>
        <dbReference type="SAM" id="MobiDB-lite"/>
    </source>
</evidence>
<feature type="compositionally biased region" description="Low complexity" evidence="1">
    <location>
        <begin position="275"/>
        <end position="287"/>
    </location>
</feature>
<feature type="region of interest" description="Disordered" evidence="1">
    <location>
        <begin position="236"/>
        <end position="287"/>
    </location>
</feature>
<keyword evidence="3" id="KW-1185">Reference proteome</keyword>
<comment type="caution">
    <text evidence="2">The sequence shown here is derived from an EMBL/GenBank/DDBJ whole genome shotgun (WGS) entry which is preliminary data.</text>
</comment>
<dbReference type="EMBL" id="BSVA01000001">
    <property type="protein sequence ID" value="GMA89879.1"/>
    <property type="molecule type" value="Genomic_DNA"/>
</dbReference>
<dbReference type="Gene3D" id="3.20.20.190">
    <property type="entry name" value="Phosphatidylinositol (PI) phosphodiesterase"/>
    <property type="match status" value="1"/>
</dbReference>
<protein>
    <submittedName>
        <fullName evidence="2">Uncharacterized protein</fullName>
    </submittedName>
</protein>
<feature type="compositionally biased region" description="Low complexity" evidence="1">
    <location>
        <begin position="236"/>
        <end position="245"/>
    </location>
</feature>
<dbReference type="SUPFAM" id="SSF51695">
    <property type="entry name" value="PLC-like phosphodiesterases"/>
    <property type="match status" value="1"/>
</dbReference>
<gene>
    <name evidence="2" type="ORF">GCM10025869_04080</name>
</gene>
<evidence type="ECO:0000313" key="2">
    <source>
        <dbReference type="EMBL" id="GMA89879.1"/>
    </source>
</evidence>
<dbReference type="Proteomes" id="UP001157069">
    <property type="component" value="Unassembled WGS sequence"/>
</dbReference>
<sequence>MRVDEVPLGRLRSEYRLKARDPEARTGIPTLEEYLRACVEAHLLPFIELKLDGPTELVQRVLELADDIVGRGGYVMTSNGRVNRTIRRLGIHDVPLMDILYQAPSFADVAALGEVTVAISATRYARAEHLGFVDRARGAGLATELHADDVESFTIAEDHGVDLISTDVLAPDLAPGAPVLLSVDAGDDAIVRSPTARGSRCALPAARLRRHVPRDRARGRMRGAARAAAVPARECRAAAVPAPGSRVRRDGGGDRDDRARQPHPLAAPHGRRVLSGRVVGVTRSSEA</sequence>
<proteinExistence type="predicted"/>
<reference evidence="3" key="1">
    <citation type="journal article" date="2019" name="Int. J. Syst. Evol. Microbiol.">
        <title>The Global Catalogue of Microorganisms (GCM) 10K type strain sequencing project: providing services to taxonomists for standard genome sequencing and annotation.</title>
        <authorList>
            <consortium name="The Broad Institute Genomics Platform"/>
            <consortium name="The Broad Institute Genome Sequencing Center for Infectious Disease"/>
            <person name="Wu L."/>
            <person name="Ma J."/>
        </authorList>
    </citation>
    <scope>NUCLEOTIDE SEQUENCE [LARGE SCALE GENOMIC DNA]</scope>
    <source>
        <strain evidence="3">NBRC 108755</strain>
    </source>
</reference>
<name>A0ABQ6JPJ7_9MICO</name>
<evidence type="ECO:0000313" key="3">
    <source>
        <dbReference type="Proteomes" id="UP001157069"/>
    </source>
</evidence>
<accession>A0ABQ6JPJ7</accession>
<organism evidence="2 3">
    <name type="scientific">Homoserinibacter gongjuensis</name>
    <dbReference type="NCBI Taxonomy" id="1162968"/>
    <lineage>
        <taxon>Bacteria</taxon>
        <taxon>Bacillati</taxon>
        <taxon>Actinomycetota</taxon>
        <taxon>Actinomycetes</taxon>
        <taxon>Micrococcales</taxon>
        <taxon>Microbacteriaceae</taxon>
        <taxon>Homoserinibacter</taxon>
    </lineage>
</organism>
<feature type="compositionally biased region" description="Basic and acidic residues" evidence="1">
    <location>
        <begin position="247"/>
        <end position="260"/>
    </location>
</feature>
<dbReference type="InterPro" id="IPR017946">
    <property type="entry name" value="PLC-like_Pdiesterase_TIM-brl"/>
</dbReference>